<dbReference type="InterPro" id="IPR036691">
    <property type="entry name" value="Endo/exonu/phosph_ase_sf"/>
</dbReference>
<proteinExistence type="predicted"/>
<gene>
    <name evidence="2" type="ORF">EDS130_LOCUS45603</name>
    <name evidence="3" type="ORF">XAT740_LOCUS53710</name>
</gene>
<evidence type="ECO:0000313" key="5">
    <source>
        <dbReference type="Proteomes" id="UP000663852"/>
    </source>
</evidence>
<dbReference type="Proteomes" id="UP000663828">
    <property type="component" value="Unassembled WGS sequence"/>
</dbReference>
<dbReference type="AlphaFoldDB" id="A0A815WK74"/>
<dbReference type="InterPro" id="IPR050410">
    <property type="entry name" value="CCR4/nocturin_mRNA_transcr"/>
</dbReference>
<evidence type="ECO:0000313" key="4">
    <source>
        <dbReference type="Proteomes" id="UP000663828"/>
    </source>
</evidence>
<sequence length="307" mass="35914">MSVRIVSYNIFAPVYADRPEHYFKCQPEFLKTDYRWNLIRDQLEHEIVNHKNTIICLQEVSLTLIPDLELFFRRLNYSFFHNLYGQMRNDYMGGIAMAIPITMRLNSMSIIRIGDRIRSMMKLRSEQTTSLPTDLWEIAASQPHTFICLQLVINDKQLSVGTYHMPCLYKQPDVMLIHSSIIKDLMFELAAGQNFILAGDFNFKPRDICYKYLIKEEHVDCNLPESAIEQKLKSAYREKNGSEPVYTDFSHKCNSERFCETLDYIFYNGHLTVDNVLQLPDQPTSESYPDQTHPSDHLMIAATFRLL</sequence>
<evidence type="ECO:0000313" key="3">
    <source>
        <dbReference type="EMBL" id="CAF1643398.1"/>
    </source>
</evidence>
<dbReference type="EMBL" id="CAJNOR010009314">
    <property type="protein sequence ID" value="CAF1643398.1"/>
    <property type="molecule type" value="Genomic_DNA"/>
</dbReference>
<name>A0A815WK74_ADIRI</name>
<dbReference type="GO" id="GO:0000175">
    <property type="term" value="F:3'-5'-RNA exonuclease activity"/>
    <property type="evidence" value="ECO:0007669"/>
    <property type="project" value="TreeGrafter"/>
</dbReference>
<dbReference type="Pfam" id="PF03372">
    <property type="entry name" value="Exo_endo_phos"/>
    <property type="match status" value="1"/>
</dbReference>
<dbReference type="EMBL" id="CAJNOJ010001171">
    <property type="protein sequence ID" value="CAF1545162.1"/>
    <property type="molecule type" value="Genomic_DNA"/>
</dbReference>
<reference evidence="2" key="1">
    <citation type="submission" date="2021-02" db="EMBL/GenBank/DDBJ databases">
        <authorList>
            <person name="Nowell W R."/>
        </authorList>
    </citation>
    <scope>NUCLEOTIDE SEQUENCE</scope>
</reference>
<protein>
    <recommendedName>
        <fullName evidence="1">Endonuclease/exonuclease/phosphatase domain-containing protein</fullName>
    </recommendedName>
</protein>
<dbReference type="InterPro" id="IPR005135">
    <property type="entry name" value="Endo/exonuclease/phosphatase"/>
</dbReference>
<dbReference type="SUPFAM" id="SSF56219">
    <property type="entry name" value="DNase I-like"/>
    <property type="match status" value="1"/>
</dbReference>
<dbReference type="Proteomes" id="UP000663852">
    <property type="component" value="Unassembled WGS sequence"/>
</dbReference>
<dbReference type="PANTHER" id="PTHR12121">
    <property type="entry name" value="CARBON CATABOLITE REPRESSOR PROTEIN 4"/>
    <property type="match status" value="1"/>
</dbReference>
<dbReference type="PANTHER" id="PTHR12121:SF101">
    <property type="entry name" value="ENDONUCLEASE_EXONUCLEASE_PHOSPHATASE DOMAIN-CONTAINING PROTEIN"/>
    <property type="match status" value="1"/>
</dbReference>
<feature type="domain" description="Endonuclease/exonuclease/phosphatase" evidence="1">
    <location>
        <begin position="40"/>
        <end position="297"/>
    </location>
</feature>
<dbReference type="Gene3D" id="3.60.10.10">
    <property type="entry name" value="Endonuclease/exonuclease/phosphatase"/>
    <property type="match status" value="1"/>
</dbReference>
<organism evidence="2 5">
    <name type="scientific">Adineta ricciae</name>
    <name type="common">Rotifer</name>
    <dbReference type="NCBI Taxonomy" id="249248"/>
    <lineage>
        <taxon>Eukaryota</taxon>
        <taxon>Metazoa</taxon>
        <taxon>Spiralia</taxon>
        <taxon>Gnathifera</taxon>
        <taxon>Rotifera</taxon>
        <taxon>Eurotatoria</taxon>
        <taxon>Bdelloidea</taxon>
        <taxon>Adinetida</taxon>
        <taxon>Adinetidae</taxon>
        <taxon>Adineta</taxon>
    </lineage>
</organism>
<evidence type="ECO:0000259" key="1">
    <source>
        <dbReference type="Pfam" id="PF03372"/>
    </source>
</evidence>
<keyword evidence="4" id="KW-1185">Reference proteome</keyword>
<evidence type="ECO:0000313" key="2">
    <source>
        <dbReference type="EMBL" id="CAF1545162.1"/>
    </source>
</evidence>
<accession>A0A815WK74</accession>
<dbReference type="OrthoDB" id="412787at2759"/>
<comment type="caution">
    <text evidence="2">The sequence shown here is derived from an EMBL/GenBank/DDBJ whole genome shotgun (WGS) entry which is preliminary data.</text>
</comment>